<dbReference type="InterPro" id="IPR052571">
    <property type="entry name" value="Mt_RNA_Methyltransferase"/>
</dbReference>
<evidence type="ECO:0000256" key="2">
    <source>
        <dbReference type="ARBA" id="ARBA00022723"/>
    </source>
</evidence>
<protein>
    <submittedName>
        <fullName evidence="9">Uncharacterized protein</fullName>
    </submittedName>
</protein>
<comment type="subcellular location">
    <subcellularLocation>
        <location evidence="1">Mitochondrion</location>
    </subcellularLocation>
</comment>
<accession>A0A8H5H1G8</accession>
<dbReference type="GO" id="GO:0046872">
    <property type="term" value="F:metal ion binding"/>
    <property type="evidence" value="ECO:0007669"/>
    <property type="project" value="UniProtKB-KW"/>
</dbReference>
<dbReference type="GO" id="GO:0003735">
    <property type="term" value="F:structural constituent of ribosome"/>
    <property type="evidence" value="ECO:0007669"/>
    <property type="project" value="TreeGrafter"/>
</dbReference>
<keyword evidence="2" id="KW-0479">Metal-binding</keyword>
<evidence type="ECO:0000256" key="1">
    <source>
        <dbReference type="ARBA" id="ARBA00004173"/>
    </source>
</evidence>
<evidence type="ECO:0000256" key="3">
    <source>
        <dbReference type="ARBA" id="ARBA00022946"/>
    </source>
</evidence>
<evidence type="ECO:0000256" key="6">
    <source>
        <dbReference type="ARBA" id="ARBA00023128"/>
    </source>
</evidence>
<keyword evidence="10" id="KW-1185">Reference proteome</keyword>
<keyword evidence="5" id="KW-0411">Iron-sulfur</keyword>
<keyword evidence="4" id="KW-0408">Iron</keyword>
<dbReference type="AlphaFoldDB" id="A0A8H5H1G8"/>
<evidence type="ECO:0000313" key="9">
    <source>
        <dbReference type="EMBL" id="KAF5374983.1"/>
    </source>
</evidence>
<reference evidence="9 10" key="1">
    <citation type="journal article" date="2020" name="ISME J.">
        <title>Uncovering the hidden diversity of litter-decomposition mechanisms in mushroom-forming fungi.</title>
        <authorList>
            <person name="Floudas D."/>
            <person name="Bentzer J."/>
            <person name="Ahren D."/>
            <person name="Johansson T."/>
            <person name="Persson P."/>
            <person name="Tunlid A."/>
        </authorList>
    </citation>
    <scope>NUCLEOTIDE SEQUENCE [LARGE SCALE GENOMIC DNA]</scope>
    <source>
        <strain evidence="9 10">CBS 291.85</strain>
    </source>
</reference>
<dbReference type="PANTHER" id="PTHR13184:SF5">
    <property type="entry name" value="METHYLTRANSFERASE-LIKE PROTEIN 17, MITOCHONDRIAL"/>
    <property type="match status" value="1"/>
</dbReference>
<dbReference type="Proteomes" id="UP000559256">
    <property type="component" value="Unassembled WGS sequence"/>
</dbReference>
<dbReference type="Pfam" id="PF09243">
    <property type="entry name" value="Rsm22"/>
    <property type="match status" value="1"/>
</dbReference>
<dbReference type="EMBL" id="JAACJM010000001">
    <property type="protein sequence ID" value="KAF5374983.1"/>
    <property type="molecule type" value="Genomic_DNA"/>
</dbReference>
<dbReference type="PANTHER" id="PTHR13184">
    <property type="entry name" value="37S RIBOSOMAL PROTEIN S22"/>
    <property type="match status" value="1"/>
</dbReference>
<evidence type="ECO:0000256" key="5">
    <source>
        <dbReference type="ARBA" id="ARBA00023014"/>
    </source>
</evidence>
<dbReference type="GO" id="GO:0006412">
    <property type="term" value="P:translation"/>
    <property type="evidence" value="ECO:0007669"/>
    <property type="project" value="InterPro"/>
</dbReference>
<dbReference type="GO" id="GO:0005763">
    <property type="term" value="C:mitochondrial small ribosomal subunit"/>
    <property type="evidence" value="ECO:0007669"/>
    <property type="project" value="TreeGrafter"/>
</dbReference>
<evidence type="ECO:0000256" key="8">
    <source>
        <dbReference type="SAM" id="MobiDB-lite"/>
    </source>
</evidence>
<evidence type="ECO:0000256" key="4">
    <source>
        <dbReference type="ARBA" id="ARBA00023004"/>
    </source>
</evidence>
<gene>
    <name evidence="9" type="ORF">D9758_000528</name>
</gene>
<keyword evidence="6" id="KW-0496">Mitochondrion</keyword>
<dbReference type="GO" id="GO:0051536">
    <property type="term" value="F:iron-sulfur cluster binding"/>
    <property type="evidence" value="ECO:0007669"/>
    <property type="project" value="UniProtKB-KW"/>
</dbReference>
<feature type="region of interest" description="Disordered" evidence="8">
    <location>
        <begin position="461"/>
        <end position="494"/>
    </location>
</feature>
<dbReference type="GO" id="GO:0008168">
    <property type="term" value="F:methyltransferase activity"/>
    <property type="evidence" value="ECO:0007669"/>
    <property type="project" value="InterPro"/>
</dbReference>
<dbReference type="InterPro" id="IPR015324">
    <property type="entry name" value="Ribosomal_Rsm22-like"/>
</dbReference>
<comment type="function">
    <text evidence="7">Mitochondrial ribosome (mitoribosome) assembly factor. Binds at the interface of the head and body domains of the mitochondrial small ribosomal subunit (mt-SSU), occluding the mRNA channel and preventing compaction of the head domain towards the body. Probable inactive methyltransferase: retains the characteristic folding and ability to bind S-adenosyl-L-methionine, but it probably lost its methyltransferase activity.</text>
</comment>
<feature type="compositionally biased region" description="Acidic residues" evidence="8">
    <location>
        <begin position="468"/>
        <end position="479"/>
    </location>
</feature>
<organism evidence="9 10">
    <name type="scientific">Tetrapyrgos nigripes</name>
    <dbReference type="NCBI Taxonomy" id="182062"/>
    <lineage>
        <taxon>Eukaryota</taxon>
        <taxon>Fungi</taxon>
        <taxon>Dikarya</taxon>
        <taxon>Basidiomycota</taxon>
        <taxon>Agaricomycotina</taxon>
        <taxon>Agaricomycetes</taxon>
        <taxon>Agaricomycetidae</taxon>
        <taxon>Agaricales</taxon>
        <taxon>Marasmiineae</taxon>
        <taxon>Marasmiaceae</taxon>
        <taxon>Tetrapyrgos</taxon>
    </lineage>
</organism>
<proteinExistence type="predicted"/>
<comment type="caution">
    <text evidence="9">The sequence shown here is derived from an EMBL/GenBank/DDBJ whole genome shotgun (WGS) entry which is preliminary data.</text>
</comment>
<dbReference type="OrthoDB" id="421327at2759"/>
<keyword evidence="3" id="KW-0809">Transit peptide</keyword>
<sequence>MYTAHWRRHISNSLLKYRPARNFSQTTSASSHLNPPLNLDPSLQALLKDVDISLTRHNLSPRAPPKELDVVPYDHSNESSTDFVDEIESELDRKSPAALFGSQRIGAVVLPLELQNSINLLITESDKPQLHLDAKRLFQDGEDDSDGDWFAAYNVKYRSHQQNYRHRERDGTAFASVALPAHYSAIRSVLEHAKHRLGPDWSISRVIDWGAATGSTLWASLHTFYQKSGDEVDIEGFKIADSSLASYVGIDKRDGLVSIGKRLLQNAERNELNIQWQRSYREDDRIPRDEGHDVLAISAFHLSSLPNGLARKQLVKEMWESGAHTMVLIDHSTTNGFENIAAARELLLKLGKKELESGEEWSVSGCHVVAPCPHDGKCPLYHPGSGRSVCGFSQRLQRPSFVRRTKHSGIGHEDIGYSYVVVKRGTRPVITNTNTKLGRVGAVGMRELRKQNEARTVVKELTLHSEDEAPVEDQADAAESEPAPGPLLNRSPDDLENALRQEAYSWPRLVFNPLKKVVTLS</sequence>
<evidence type="ECO:0000313" key="10">
    <source>
        <dbReference type="Proteomes" id="UP000559256"/>
    </source>
</evidence>
<name>A0A8H5H1G8_9AGAR</name>
<evidence type="ECO:0000256" key="7">
    <source>
        <dbReference type="ARBA" id="ARBA00045681"/>
    </source>
</evidence>